<dbReference type="OMA" id="LQYGPPN"/>
<feature type="compositionally biased region" description="Low complexity" evidence="1">
    <location>
        <begin position="238"/>
        <end position="247"/>
    </location>
</feature>
<dbReference type="GO" id="GO:0140849">
    <property type="term" value="F:ATP-dependent H2AZ histone chaperone activity"/>
    <property type="evidence" value="ECO:0007669"/>
    <property type="project" value="InterPro"/>
</dbReference>
<feature type="compositionally biased region" description="Basic and acidic residues" evidence="1">
    <location>
        <begin position="132"/>
        <end position="150"/>
    </location>
</feature>
<dbReference type="EMBL" id="JH767559">
    <property type="protein sequence ID" value="EON62559.1"/>
    <property type="molecule type" value="Genomic_DNA"/>
</dbReference>
<protein>
    <recommendedName>
        <fullName evidence="2">SWR1-complex protein 3 domain-containing protein</fullName>
    </recommendedName>
</protein>
<feature type="compositionally biased region" description="Low complexity" evidence="1">
    <location>
        <begin position="258"/>
        <end position="268"/>
    </location>
</feature>
<feature type="compositionally biased region" description="Polar residues" evidence="1">
    <location>
        <begin position="204"/>
        <end position="215"/>
    </location>
</feature>
<feature type="region of interest" description="Disordered" evidence="1">
    <location>
        <begin position="1"/>
        <end position="83"/>
    </location>
</feature>
<dbReference type="RefSeq" id="XP_007777876.1">
    <property type="nucleotide sequence ID" value="XM_007779686.1"/>
</dbReference>
<feature type="region of interest" description="Disordered" evidence="1">
    <location>
        <begin position="327"/>
        <end position="414"/>
    </location>
</feature>
<feature type="compositionally biased region" description="Basic and acidic residues" evidence="1">
    <location>
        <begin position="34"/>
        <end position="45"/>
    </location>
</feature>
<dbReference type="HOGENOM" id="CLU_013601_1_0_1"/>
<dbReference type="Proteomes" id="UP000016924">
    <property type="component" value="Unassembled WGS sequence"/>
</dbReference>
<keyword evidence="4" id="KW-1185">Reference proteome</keyword>
<evidence type="ECO:0000259" key="2">
    <source>
        <dbReference type="Pfam" id="PF24707"/>
    </source>
</evidence>
<evidence type="ECO:0000256" key="1">
    <source>
        <dbReference type="SAM" id="MobiDB-lite"/>
    </source>
</evidence>
<dbReference type="Pfam" id="PF24707">
    <property type="entry name" value="Swc3"/>
    <property type="match status" value="1"/>
</dbReference>
<dbReference type="PANTHER" id="PTHR28108:SF1">
    <property type="entry name" value="SWR1-COMPLEX PROTEIN 3"/>
    <property type="match status" value="1"/>
</dbReference>
<feature type="region of interest" description="Disordered" evidence="1">
    <location>
        <begin position="120"/>
        <end position="150"/>
    </location>
</feature>
<organism evidence="3 4">
    <name type="scientific">Coniosporium apollinis (strain CBS 100218)</name>
    <name type="common">Rock-inhabiting black yeast</name>
    <dbReference type="NCBI Taxonomy" id="1168221"/>
    <lineage>
        <taxon>Eukaryota</taxon>
        <taxon>Fungi</taxon>
        <taxon>Dikarya</taxon>
        <taxon>Ascomycota</taxon>
        <taxon>Pezizomycotina</taxon>
        <taxon>Dothideomycetes</taxon>
        <taxon>Dothideomycetes incertae sedis</taxon>
        <taxon>Coniosporium</taxon>
    </lineage>
</organism>
<reference evidence="4" key="1">
    <citation type="submission" date="2012-06" db="EMBL/GenBank/DDBJ databases">
        <title>The genome sequence of Coniosporium apollinis CBS 100218.</title>
        <authorList>
            <consortium name="The Broad Institute Genome Sequencing Platform"/>
            <person name="Cuomo C."/>
            <person name="Gorbushina A."/>
            <person name="Noack S."/>
            <person name="Walker B."/>
            <person name="Young S.K."/>
            <person name="Zeng Q."/>
            <person name="Gargeya S."/>
            <person name="Fitzgerald M."/>
            <person name="Haas B."/>
            <person name="Abouelleil A."/>
            <person name="Alvarado L."/>
            <person name="Arachchi H.M."/>
            <person name="Berlin A.M."/>
            <person name="Chapman S.B."/>
            <person name="Goldberg J."/>
            <person name="Griggs A."/>
            <person name="Gujja S."/>
            <person name="Hansen M."/>
            <person name="Howarth C."/>
            <person name="Imamovic A."/>
            <person name="Larimer J."/>
            <person name="McCowan C."/>
            <person name="Montmayeur A."/>
            <person name="Murphy C."/>
            <person name="Neiman D."/>
            <person name="Pearson M."/>
            <person name="Priest M."/>
            <person name="Roberts A."/>
            <person name="Saif S."/>
            <person name="Shea T."/>
            <person name="Sisk P."/>
            <person name="Sykes S."/>
            <person name="Wortman J."/>
            <person name="Nusbaum C."/>
            <person name="Birren B."/>
        </authorList>
    </citation>
    <scope>NUCLEOTIDE SEQUENCE [LARGE SCALE GENOMIC DNA]</scope>
    <source>
        <strain evidence="4">CBS 100218</strain>
    </source>
</reference>
<dbReference type="OrthoDB" id="5338195at2759"/>
<feature type="domain" description="SWR1-complex protein 3" evidence="2">
    <location>
        <begin position="66"/>
        <end position="180"/>
    </location>
</feature>
<feature type="compositionally biased region" description="Pro residues" evidence="1">
    <location>
        <begin position="391"/>
        <end position="409"/>
    </location>
</feature>
<sequence>MSLAESRPRRASTRMKAELAETPAKRKHPTPTKETPKQRPKEQKKQKVITTPRTDDVPTTPRETLPSKIADGKPLPTLQEPQRLDMPIKDYQTIAESGVLQAALDRSRKKWMTDAFGLYWTQPPASNTKPSQRTDKEKEQLKKAKKDAKEQAKRLLRIGACQLTIEPHIFDVTLYTIRDDPPPLPRLPTGAQRPVLHYAPPAYRTQTPQYSTPYQYNAPFQPPNDSLTLPPIRPPTPQQQAPTVTHHAPPPANGGPESSSRSQTTSSTPAQGPAPDPVIHALAQRASTDNQLKQVMQIVAQGRATEAQLQYFQSHINQLTVQLEARKNDKAPSTAPSTAPQIKPEVGASPSPAPFPPTQPSPAFKNGPQAPPPDPTNTQTPTHPYRQQAPNPQPPGSFPPVQKAPPPPPRKQDAKPVLIEFTSNGDKFLFPKHSIIEFLPGSKSMLASFLLIHRHSKNGSGSKPSSTPSTPASAFSPSPAPQGPSREELTAADSWQPVTASLYAEDPGVLQWVARAVLPVEEVVEWMEDVMDRATAAGEGYLALRLPRGRGGDASQDVEMGDT</sequence>
<dbReference type="GeneID" id="19899094"/>
<evidence type="ECO:0000313" key="3">
    <source>
        <dbReference type="EMBL" id="EON62559.1"/>
    </source>
</evidence>
<gene>
    <name evidence="3" type="ORF">W97_01783</name>
</gene>
<dbReference type="InterPro" id="IPR057558">
    <property type="entry name" value="Swc3_dom"/>
</dbReference>
<name>R7YL66_CONA1</name>
<accession>R7YL66</accession>
<feature type="compositionally biased region" description="Pro residues" evidence="1">
    <location>
        <begin position="351"/>
        <end position="360"/>
    </location>
</feature>
<feature type="region of interest" description="Disordered" evidence="1">
    <location>
        <begin position="457"/>
        <end position="490"/>
    </location>
</feature>
<dbReference type="InterPro" id="IPR037651">
    <property type="entry name" value="Swc3"/>
</dbReference>
<proteinExistence type="predicted"/>
<dbReference type="eggNOG" id="ENOG502QWM7">
    <property type="taxonomic scope" value="Eukaryota"/>
</dbReference>
<dbReference type="PANTHER" id="PTHR28108">
    <property type="entry name" value="SWR1-COMPLEX PROTEIN 3"/>
    <property type="match status" value="1"/>
</dbReference>
<feature type="region of interest" description="Disordered" evidence="1">
    <location>
        <begin position="178"/>
        <end position="277"/>
    </location>
</feature>
<feature type="compositionally biased region" description="Low complexity" evidence="1">
    <location>
        <begin position="458"/>
        <end position="477"/>
    </location>
</feature>
<dbReference type="GO" id="GO:0000812">
    <property type="term" value="C:Swr1 complex"/>
    <property type="evidence" value="ECO:0007669"/>
    <property type="project" value="InterPro"/>
</dbReference>
<dbReference type="AlphaFoldDB" id="R7YL66"/>
<evidence type="ECO:0000313" key="4">
    <source>
        <dbReference type="Proteomes" id="UP000016924"/>
    </source>
</evidence>